<dbReference type="PANTHER" id="PTHR30157">
    <property type="entry name" value="FERRIC REDUCTASE, NADPH-DEPENDENT"/>
    <property type="match status" value="1"/>
</dbReference>
<dbReference type="RefSeq" id="WP_277191668.1">
    <property type="nucleotide sequence ID" value="NZ_JAROAV010000024.1"/>
</dbReference>
<keyword evidence="3" id="KW-1185">Reference proteome</keyword>
<dbReference type="PANTHER" id="PTHR30157:SF0">
    <property type="entry name" value="NADPH-DEPENDENT FERRIC-CHELATE REDUCTASE"/>
    <property type="match status" value="1"/>
</dbReference>
<evidence type="ECO:0000313" key="2">
    <source>
        <dbReference type="EMBL" id="MDF8264069.1"/>
    </source>
</evidence>
<sequence length="306" mass="33056">MSVAVAPAAVRPFAMFRVQVSRVTRISPHLVRLTFTGPDLHDLADIGYDQRIKLVLASATGTLADMPTGDDWFGLWRLMDADRRPVIRTYTVRAVRSEVAEVDVDMVDHGDTGPASAFAGTARPGDEVILYGPHAAYPGEPGGMEFRTDLAGVTDQLIVGDESAVPAVASILERLPEHARGLACLEVGAAEDVLDLRTPPGVTLTWCIRGPERGERQRDAVRAWLDDHAVAGASHSGASTVVADGEDSAYWEVTTDRGADLPPLSAWIAGESSVVRAMRRLLVGEYDVPRSAVAFMGYWREGHREC</sequence>
<protein>
    <submittedName>
        <fullName evidence="2">Siderophore-interacting protein</fullName>
    </submittedName>
</protein>
<dbReference type="CDD" id="cd06193">
    <property type="entry name" value="siderophore_interacting"/>
    <property type="match status" value="1"/>
</dbReference>
<accession>A0ABT6C7M3</accession>
<proteinExistence type="predicted"/>
<reference evidence="2 3" key="1">
    <citation type="submission" date="2023-03" db="EMBL/GenBank/DDBJ databases">
        <title>YIM 133296 draft genome.</title>
        <authorList>
            <person name="Xiong L."/>
        </authorList>
    </citation>
    <scope>NUCLEOTIDE SEQUENCE [LARGE SCALE GENOMIC DNA]</scope>
    <source>
        <strain evidence="2 3">YIM 133296</strain>
    </source>
</reference>
<dbReference type="Gene3D" id="3.40.50.80">
    <property type="entry name" value="Nucleotide-binding domain of ferredoxin-NADP reductase (FNR) module"/>
    <property type="match status" value="1"/>
</dbReference>
<evidence type="ECO:0000313" key="3">
    <source>
        <dbReference type="Proteomes" id="UP001528912"/>
    </source>
</evidence>
<dbReference type="Gene3D" id="2.40.30.10">
    <property type="entry name" value="Translation factors"/>
    <property type="match status" value="1"/>
</dbReference>
<name>A0ABT6C7M3_9MICO</name>
<dbReference type="InterPro" id="IPR017927">
    <property type="entry name" value="FAD-bd_FR_type"/>
</dbReference>
<dbReference type="InterPro" id="IPR039374">
    <property type="entry name" value="SIP_fam"/>
</dbReference>
<dbReference type="Pfam" id="PF08021">
    <property type="entry name" value="FAD_binding_9"/>
    <property type="match status" value="1"/>
</dbReference>
<dbReference type="EMBL" id="JAROAV010000024">
    <property type="protein sequence ID" value="MDF8264069.1"/>
    <property type="molecule type" value="Genomic_DNA"/>
</dbReference>
<comment type="caution">
    <text evidence="2">The sequence shown here is derived from an EMBL/GenBank/DDBJ whole genome shotgun (WGS) entry which is preliminary data.</text>
</comment>
<dbReference type="SUPFAM" id="SSF63380">
    <property type="entry name" value="Riboflavin synthase domain-like"/>
    <property type="match status" value="1"/>
</dbReference>
<gene>
    <name evidence="2" type="ORF">P4R38_07445</name>
</gene>
<dbReference type="PROSITE" id="PS51384">
    <property type="entry name" value="FAD_FR"/>
    <property type="match status" value="1"/>
</dbReference>
<dbReference type="InterPro" id="IPR039261">
    <property type="entry name" value="FNR_nucleotide-bd"/>
</dbReference>
<dbReference type="InterPro" id="IPR007037">
    <property type="entry name" value="SIP_rossman_dom"/>
</dbReference>
<dbReference type="InterPro" id="IPR017938">
    <property type="entry name" value="Riboflavin_synthase-like_b-brl"/>
</dbReference>
<dbReference type="InterPro" id="IPR013113">
    <property type="entry name" value="SIP_FAD-bd"/>
</dbReference>
<feature type="domain" description="FAD-binding FR-type" evidence="1">
    <location>
        <begin position="13"/>
        <end position="140"/>
    </location>
</feature>
<dbReference type="Proteomes" id="UP001528912">
    <property type="component" value="Unassembled WGS sequence"/>
</dbReference>
<organism evidence="2 3">
    <name type="scientific">Luteipulveratus flavus</name>
    <dbReference type="NCBI Taxonomy" id="3031728"/>
    <lineage>
        <taxon>Bacteria</taxon>
        <taxon>Bacillati</taxon>
        <taxon>Actinomycetota</taxon>
        <taxon>Actinomycetes</taxon>
        <taxon>Micrococcales</taxon>
        <taxon>Dermacoccaceae</taxon>
        <taxon>Luteipulveratus</taxon>
    </lineage>
</organism>
<evidence type="ECO:0000259" key="1">
    <source>
        <dbReference type="PROSITE" id="PS51384"/>
    </source>
</evidence>
<dbReference type="Pfam" id="PF04954">
    <property type="entry name" value="SIP"/>
    <property type="match status" value="1"/>
</dbReference>